<dbReference type="PANTHER" id="PTHR13363:SF5">
    <property type="entry name" value="E3 UBIQUITIN-PROTEIN LIGASE RNF123"/>
    <property type="match status" value="1"/>
</dbReference>
<keyword evidence="2 4" id="KW-0863">Zinc-finger</keyword>
<evidence type="ECO:0000256" key="2">
    <source>
        <dbReference type="ARBA" id="ARBA00022771"/>
    </source>
</evidence>
<dbReference type="PANTHER" id="PTHR13363">
    <property type="entry name" value="RING FINGER AND SRY DOMAIN-CONTAINING"/>
    <property type="match status" value="1"/>
</dbReference>
<dbReference type="RefSeq" id="XP_023932848.1">
    <property type="nucleotide sequence ID" value="XM_024077080.1"/>
</dbReference>
<evidence type="ECO:0000313" key="6">
    <source>
        <dbReference type="Proteomes" id="UP000085678"/>
    </source>
</evidence>
<dbReference type="Proteomes" id="UP000085678">
    <property type="component" value="Unplaced"/>
</dbReference>
<dbReference type="GO" id="GO:0008270">
    <property type="term" value="F:zinc ion binding"/>
    <property type="evidence" value="ECO:0007669"/>
    <property type="project" value="UniProtKB-KW"/>
</dbReference>
<evidence type="ECO:0000256" key="4">
    <source>
        <dbReference type="PROSITE-ProRule" id="PRU00175"/>
    </source>
</evidence>
<dbReference type="FunCoup" id="A0A2R2MRT8">
    <property type="interactions" value="769"/>
</dbReference>
<dbReference type="GO" id="GO:0004842">
    <property type="term" value="F:ubiquitin-protein transferase activity"/>
    <property type="evidence" value="ECO:0007669"/>
    <property type="project" value="InterPro"/>
</dbReference>
<dbReference type="KEGG" id="lak:106155141"/>
<organism evidence="6 7">
    <name type="scientific">Lingula anatina</name>
    <name type="common">Brachiopod</name>
    <name type="synonym">Lingula unguis</name>
    <dbReference type="NCBI Taxonomy" id="7574"/>
    <lineage>
        <taxon>Eukaryota</taxon>
        <taxon>Metazoa</taxon>
        <taxon>Spiralia</taxon>
        <taxon>Lophotrochozoa</taxon>
        <taxon>Brachiopoda</taxon>
        <taxon>Linguliformea</taxon>
        <taxon>Lingulata</taxon>
        <taxon>Lingulida</taxon>
        <taxon>Linguloidea</taxon>
        <taxon>Lingulidae</taxon>
        <taxon>Lingula</taxon>
    </lineage>
</organism>
<dbReference type="PROSITE" id="PS50089">
    <property type="entry name" value="ZF_RING_2"/>
    <property type="match status" value="1"/>
</dbReference>
<keyword evidence="1" id="KW-0479">Metal-binding</keyword>
<dbReference type="STRING" id="7574.A0A2R2MRT8"/>
<evidence type="ECO:0000259" key="5">
    <source>
        <dbReference type="PROSITE" id="PS50089"/>
    </source>
</evidence>
<keyword evidence="6" id="KW-1185">Reference proteome</keyword>
<dbReference type="GO" id="GO:0005737">
    <property type="term" value="C:cytoplasm"/>
    <property type="evidence" value="ECO:0007669"/>
    <property type="project" value="TreeGrafter"/>
</dbReference>
<evidence type="ECO:0000313" key="7">
    <source>
        <dbReference type="RefSeq" id="XP_023932848.1"/>
    </source>
</evidence>
<proteinExistence type="predicted"/>
<keyword evidence="3" id="KW-0862">Zinc</keyword>
<dbReference type="CDD" id="cd16541">
    <property type="entry name" value="RING-HC_RNF123"/>
    <property type="match status" value="1"/>
</dbReference>
<dbReference type="GO" id="GO:0051603">
    <property type="term" value="P:proteolysis involved in protein catabolic process"/>
    <property type="evidence" value="ECO:0007669"/>
    <property type="project" value="TreeGrafter"/>
</dbReference>
<reference evidence="7" key="1">
    <citation type="submission" date="2025-08" db="UniProtKB">
        <authorList>
            <consortium name="RefSeq"/>
        </authorList>
    </citation>
    <scope>IDENTIFICATION</scope>
    <source>
        <tissue evidence="7">Gonads</tissue>
    </source>
</reference>
<evidence type="ECO:0000256" key="1">
    <source>
        <dbReference type="ARBA" id="ARBA00022723"/>
    </source>
</evidence>
<dbReference type="InterPro" id="IPR045129">
    <property type="entry name" value="RNF123/RKP/RSPRY1"/>
</dbReference>
<gene>
    <name evidence="7" type="primary">LOC106155141</name>
</gene>
<dbReference type="Gene3D" id="3.30.40.10">
    <property type="entry name" value="Zinc/RING finger domain, C3HC4 (zinc finger)"/>
    <property type="match status" value="1"/>
</dbReference>
<feature type="domain" description="RING-type" evidence="5">
    <location>
        <begin position="414"/>
        <end position="452"/>
    </location>
</feature>
<dbReference type="SUPFAM" id="SSF57850">
    <property type="entry name" value="RING/U-box"/>
    <property type="match status" value="1"/>
</dbReference>
<sequence length="473" mass="53905">MSLRLVLRTFDSMVSAAVTENLEEAGVKVLRKTQGAPNTRFIFLQKFKEFLKENMTSGRVHPVQQCPLPVILCLFHRMIRLLRSLWDDHASHAASRGLVSSDKAHVAEWCFADDSVTFVDIQRFGGVMSHLKKEHKELLQKCSEHRSRSDLHLPPTSLLELLDGTIMLFDIGAYKQLGKMATLHDTMKEYVLALQDTQSKIDRAAPEMTEVLAEVNHAKSVFLEKSAEQARQRAWLIAVVYSKEKQLDVQWIMETAMRTIENATVFFPFIPEYYIEVCINAYNALKHYFNPIQPFRALEHLDRINEEFARFLAKHFANNQIVNTVGWFMGVRREAATSALLNEPGFQMSSVEFLLGGTPGQATVSASDKRNFSLRKYQEVSPEEIKEVEEMISHLKKCQISRERKSSFSEGEECTICYAHSANCVFQPCKHVSCRSCISQHLMSHKECFFCKSTITKVLDNNGKVVPIKSGKS</sequence>
<dbReference type="OrthoDB" id="258495at2759"/>
<name>A0A2R2MRT8_LINAN</name>
<evidence type="ECO:0000256" key="3">
    <source>
        <dbReference type="ARBA" id="ARBA00022833"/>
    </source>
</evidence>
<accession>A0A2R2MRT8</accession>
<dbReference type="InterPro" id="IPR013083">
    <property type="entry name" value="Znf_RING/FYVE/PHD"/>
</dbReference>
<protein>
    <submittedName>
        <fullName evidence="7">E3 ubiquitin-protein ligase RNF123-like</fullName>
    </submittedName>
</protein>
<dbReference type="AlphaFoldDB" id="A0A2R2MRT8"/>
<dbReference type="InterPro" id="IPR001841">
    <property type="entry name" value="Znf_RING"/>
</dbReference>
<dbReference type="GeneID" id="106155141"/>
<dbReference type="InParanoid" id="A0A2R2MRT8"/>
<dbReference type="Pfam" id="PF13920">
    <property type="entry name" value="zf-C3HC4_3"/>
    <property type="match status" value="1"/>
</dbReference>